<proteinExistence type="inferred from homology"/>
<dbReference type="EMBL" id="JAGSXJ010000018">
    <property type="protein sequence ID" value="KAH6682226.1"/>
    <property type="molecule type" value="Genomic_DNA"/>
</dbReference>
<dbReference type="SUPFAM" id="SSF54909">
    <property type="entry name" value="Dimeric alpha+beta barrel"/>
    <property type="match status" value="1"/>
</dbReference>
<keyword evidence="5" id="KW-0408">Iron</keyword>
<dbReference type="GO" id="GO:0020037">
    <property type="term" value="F:heme binding"/>
    <property type="evidence" value="ECO:0007669"/>
    <property type="project" value="InterPro"/>
</dbReference>
<comment type="caution">
    <text evidence="10">The sequence shown here is derived from an EMBL/GenBank/DDBJ whole genome shotgun (WGS) entry which is preliminary data.</text>
</comment>
<accession>A0A9P9A8S9</accession>
<evidence type="ECO:0000259" key="9">
    <source>
        <dbReference type="Pfam" id="PF20628"/>
    </source>
</evidence>
<dbReference type="Proteomes" id="UP000770015">
    <property type="component" value="Unassembled WGS sequence"/>
</dbReference>
<protein>
    <recommendedName>
        <fullName evidence="12">Iron-dependent peroxidase</fullName>
    </recommendedName>
</protein>
<evidence type="ECO:0000313" key="10">
    <source>
        <dbReference type="EMBL" id="KAH6682226.1"/>
    </source>
</evidence>
<name>A0A9P9A8S9_9PEZI</name>
<reference evidence="10" key="1">
    <citation type="journal article" date="2021" name="Nat. Commun.">
        <title>Genetic determinants of endophytism in the Arabidopsis root mycobiome.</title>
        <authorList>
            <person name="Mesny F."/>
            <person name="Miyauchi S."/>
            <person name="Thiergart T."/>
            <person name="Pickel B."/>
            <person name="Atanasova L."/>
            <person name="Karlsson M."/>
            <person name="Huettel B."/>
            <person name="Barry K.W."/>
            <person name="Haridas S."/>
            <person name="Chen C."/>
            <person name="Bauer D."/>
            <person name="Andreopoulos W."/>
            <person name="Pangilinan J."/>
            <person name="LaButti K."/>
            <person name="Riley R."/>
            <person name="Lipzen A."/>
            <person name="Clum A."/>
            <person name="Drula E."/>
            <person name="Henrissat B."/>
            <person name="Kohler A."/>
            <person name="Grigoriev I.V."/>
            <person name="Martin F.M."/>
            <person name="Hacquard S."/>
        </authorList>
    </citation>
    <scope>NUCLEOTIDE SEQUENCE</scope>
    <source>
        <strain evidence="10">MPI-SDFR-AT-0117</strain>
    </source>
</reference>
<dbReference type="PROSITE" id="PS51404">
    <property type="entry name" value="DYP_PEROXIDASE"/>
    <property type="match status" value="1"/>
</dbReference>
<dbReference type="InterPro" id="IPR006314">
    <property type="entry name" value="Dyp_peroxidase"/>
</dbReference>
<dbReference type="Pfam" id="PF04261">
    <property type="entry name" value="Dyp_perox_N"/>
    <property type="match status" value="1"/>
</dbReference>
<dbReference type="AlphaFoldDB" id="A0A9P9A8S9"/>
<dbReference type="Pfam" id="PF20628">
    <property type="entry name" value="Dyp_perox_C"/>
    <property type="match status" value="1"/>
</dbReference>
<keyword evidence="7" id="KW-0732">Signal</keyword>
<keyword evidence="3" id="KW-0479">Metal-binding</keyword>
<dbReference type="InterPro" id="IPR048328">
    <property type="entry name" value="Dyp_perox_C"/>
</dbReference>
<dbReference type="InterPro" id="IPR048327">
    <property type="entry name" value="Dyp_perox_N"/>
</dbReference>
<evidence type="ECO:0000313" key="11">
    <source>
        <dbReference type="Proteomes" id="UP000770015"/>
    </source>
</evidence>
<dbReference type="GO" id="GO:0046872">
    <property type="term" value="F:metal ion binding"/>
    <property type="evidence" value="ECO:0007669"/>
    <property type="project" value="UniProtKB-KW"/>
</dbReference>
<evidence type="ECO:0000256" key="5">
    <source>
        <dbReference type="ARBA" id="ARBA00023004"/>
    </source>
</evidence>
<dbReference type="PANTHER" id="PTHR30521">
    <property type="entry name" value="DEFERROCHELATASE/PEROXIDASE"/>
    <property type="match status" value="1"/>
</dbReference>
<feature type="signal peptide" evidence="7">
    <location>
        <begin position="1"/>
        <end position="19"/>
    </location>
</feature>
<evidence type="ECO:0000256" key="6">
    <source>
        <dbReference type="ARBA" id="ARBA00025737"/>
    </source>
</evidence>
<feature type="chain" id="PRO_5040459124" description="Iron-dependent peroxidase" evidence="7">
    <location>
        <begin position="20"/>
        <end position="307"/>
    </location>
</feature>
<dbReference type="PANTHER" id="PTHR30521:SF0">
    <property type="entry name" value="DYP-TYPE PEROXIDASE FAMILY PROTEIN"/>
    <property type="match status" value="1"/>
</dbReference>
<dbReference type="InterPro" id="IPR011008">
    <property type="entry name" value="Dimeric_a/b-barrel"/>
</dbReference>
<feature type="domain" description="Dyp-type peroxidase N-terminal" evidence="8">
    <location>
        <begin position="7"/>
        <end position="133"/>
    </location>
</feature>
<dbReference type="NCBIfam" id="TIGR01413">
    <property type="entry name" value="Dyp_perox_fam"/>
    <property type="match status" value="1"/>
</dbReference>
<gene>
    <name evidence="10" type="ORF">F5X68DRAFT_211335</name>
</gene>
<organism evidence="10 11">
    <name type="scientific">Plectosphaerella plurivora</name>
    <dbReference type="NCBI Taxonomy" id="936078"/>
    <lineage>
        <taxon>Eukaryota</taxon>
        <taxon>Fungi</taxon>
        <taxon>Dikarya</taxon>
        <taxon>Ascomycota</taxon>
        <taxon>Pezizomycotina</taxon>
        <taxon>Sordariomycetes</taxon>
        <taxon>Hypocreomycetidae</taxon>
        <taxon>Glomerellales</taxon>
        <taxon>Plectosphaerellaceae</taxon>
        <taxon>Plectosphaerella</taxon>
    </lineage>
</organism>
<keyword evidence="11" id="KW-1185">Reference proteome</keyword>
<evidence type="ECO:0000256" key="4">
    <source>
        <dbReference type="ARBA" id="ARBA00023002"/>
    </source>
</evidence>
<comment type="similarity">
    <text evidence="6">Belongs to the DyP-type peroxidase family.</text>
</comment>
<sequence length="307" mass="33139">MSQSMTAPLTCAATFLVLSARPGPAALSTIRSTLANVPGLTKNVAVRGPDARFACTVGIGSDVWDSLTGLPRPAELRPFPVIRGAVHSTVSTPGDLLFHIRADRRDLCFEFEKQLLAQLGNAVEVADETTGFRYFDGRDLLGFVDGTANPDSQVETDSAAVVSDDVNGRGGSYIVVQKYLHDMTGWASLKAEEQETIIGRTKLDNVELDDAPEGHSAHKTLATVTDEQGEEHDILRDNMPFGTPGRGEYGTYFIGYSARLWVTERMLERMFIGVPEGNHDRLLDYSKPVTGGTFFAPSAAMLASLGA</sequence>
<evidence type="ECO:0000256" key="7">
    <source>
        <dbReference type="SAM" id="SignalP"/>
    </source>
</evidence>
<evidence type="ECO:0000256" key="3">
    <source>
        <dbReference type="ARBA" id="ARBA00022723"/>
    </source>
</evidence>
<comment type="cofactor">
    <cofactor evidence="1">
        <name>heme b</name>
        <dbReference type="ChEBI" id="CHEBI:60344"/>
    </cofactor>
</comment>
<evidence type="ECO:0000256" key="1">
    <source>
        <dbReference type="ARBA" id="ARBA00001970"/>
    </source>
</evidence>
<keyword evidence="4" id="KW-0560">Oxidoreductase</keyword>
<evidence type="ECO:0008006" key="12">
    <source>
        <dbReference type="Google" id="ProtNLM"/>
    </source>
</evidence>
<feature type="domain" description="Dyp-type peroxidase C-terminal" evidence="9">
    <location>
        <begin position="137"/>
        <end position="300"/>
    </location>
</feature>
<keyword evidence="2" id="KW-0575">Peroxidase</keyword>
<evidence type="ECO:0000256" key="2">
    <source>
        <dbReference type="ARBA" id="ARBA00022559"/>
    </source>
</evidence>
<dbReference type="OrthoDB" id="76259at2759"/>
<evidence type="ECO:0000259" key="8">
    <source>
        <dbReference type="Pfam" id="PF04261"/>
    </source>
</evidence>
<dbReference type="GO" id="GO:0004601">
    <property type="term" value="F:peroxidase activity"/>
    <property type="evidence" value="ECO:0007669"/>
    <property type="project" value="UniProtKB-KW"/>
</dbReference>
<dbReference type="GO" id="GO:0005829">
    <property type="term" value="C:cytosol"/>
    <property type="evidence" value="ECO:0007669"/>
    <property type="project" value="TreeGrafter"/>
</dbReference>